<dbReference type="AlphaFoldDB" id="A0A8H4A238"/>
<evidence type="ECO:0000313" key="2">
    <source>
        <dbReference type="Proteomes" id="UP000439903"/>
    </source>
</evidence>
<organism evidence="1 2">
    <name type="scientific">Gigaspora margarita</name>
    <dbReference type="NCBI Taxonomy" id="4874"/>
    <lineage>
        <taxon>Eukaryota</taxon>
        <taxon>Fungi</taxon>
        <taxon>Fungi incertae sedis</taxon>
        <taxon>Mucoromycota</taxon>
        <taxon>Glomeromycotina</taxon>
        <taxon>Glomeromycetes</taxon>
        <taxon>Diversisporales</taxon>
        <taxon>Gigasporaceae</taxon>
        <taxon>Gigaspora</taxon>
    </lineage>
</organism>
<protein>
    <submittedName>
        <fullName evidence="1">Uncharacterized protein</fullName>
    </submittedName>
</protein>
<dbReference type="EMBL" id="WTPW01002227">
    <property type="protein sequence ID" value="KAF0391092.1"/>
    <property type="molecule type" value="Genomic_DNA"/>
</dbReference>
<proteinExistence type="predicted"/>
<reference evidence="1 2" key="1">
    <citation type="journal article" date="2019" name="Environ. Microbiol.">
        <title>At the nexus of three kingdoms: the genome of the mycorrhizal fungus Gigaspora margarita provides insights into plant, endobacterial and fungal interactions.</title>
        <authorList>
            <person name="Venice F."/>
            <person name="Ghignone S."/>
            <person name="Salvioli di Fossalunga A."/>
            <person name="Amselem J."/>
            <person name="Novero M."/>
            <person name="Xianan X."/>
            <person name="Sedzielewska Toro K."/>
            <person name="Morin E."/>
            <person name="Lipzen A."/>
            <person name="Grigoriev I.V."/>
            <person name="Henrissat B."/>
            <person name="Martin F.M."/>
            <person name="Bonfante P."/>
        </authorList>
    </citation>
    <scope>NUCLEOTIDE SEQUENCE [LARGE SCALE GENOMIC DNA]</scope>
    <source>
        <strain evidence="1 2">BEG34</strain>
    </source>
</reference>
<dbReference type="Proteomes" id="UP000439903">
    <property type="component" value="Unassembled WGS sequence"/>
</dbReference>
<sequence>MDEDRDKIQGESNSQKEFDILFGDFVSASSYLSTDLDIKEKKVSMTISEPLLSIISEPLFQNISKLS</sequence>
<accession>A0A8H4A238</accession>
<evidence type="ECO:0000313" key="1">
    <source>
        <dbReference type="EMBL" id="KAF0391092.1"/>
    </source>
</evidence>
<name>A0A8H4A238_GIGMA</name>
<comment type="caution">
    <text evidence="1">The sequence shown here is derived from an EMBL/GenBank/DDBJ whole genome shotgun (WGS) entry which is preliminary data.</text>
</comment>
<keyword evidence="2" id="KW-1185">Reference proteome</keyword>
<gene>
    <name evidence="1" type="ORF">F8M41_010782</name>
</gene>